<dbReference type="SUPFAM" id="SSF54427">
    <property type="entry name" value="NTF2-like"/>
    <property type="match status" value="1"/>
</dbReference>
<evidence type="ECO:0000313" key="3">
    <source>
        <dbReference type="Proteomes" id="UP001551695"/>
    </source>
</evidence>
<dbReference type="InterPro" id="IPR032710">
    <property type="entry name" value="NTF2-like_dom_sf"/>
</dbReference>
<dbReference type="EMBL" id="JBFAKC010000033">
    <property type="protein sequence ID" value="MEV0712955.1"/>
    <property type="molecule type" value="Genomic_DNA"/>
</dbReference>
<evidence type="ECO:0000259" key="1">
    <source>
        <dbReference type="Pfam" id="PF13577"/>
    </source>
</evidence>
<dbReference type="RefSeq" id="WP_357790397.1">
    <property type="nucleotide sequence ID" value="NZ_JBFAKC010000033.1"/>
</dbReference>
<comment type="caution">
    <text evidence="2">The sequence shown here is derived from an EMBL/GenBank/DDBJ whole genome shotgun (WGS) entry which is preliminary data.</text>
</comment>
<accession>A0ABV3G631</accession>
<dbReference type="Proteomes" id="UP001551695">
    <property type="component" value="Unassembled WGS sequence"/>
</dbReference>
<dbReference type="Pfam" id="PF13577">
    <property type="entry name" value="SnoaL_4"/>
    <property type="match status" value="1"/>
</dbReference>
<feature type="domain" description="SnoaL-like" evidence="1">
    <location>
        <begin position="7"/>
        <end position="132"/>
    </location>
</feature>
<keyword evidence="3" id="KW-1185">Reference proteome</keyword>
<dbReference type="Gene3D" id="3.10.450.50">
    <property type="match status" value="1"/>
</dbReference>
<proteinExistence type="predicted"/>
<evidence type="ECO:0000313" key="2">
    <source>
        <dbReference type="EMBL" id="MEV0712955.1"/>
    </source>
</evidence>
<protein>
    <submittedName>
        <fullName evidence="2">Nuclear transport factor 2 family protein</fullName>
    </submittedName>
</protein>
<gene>
    <name evidence="2" type="ORF">AB0I48_35910</name>
</gene>
<name>A0ABV3G631_9NOCA</name>
<sequence length="146" mass="16095">MSETFYLADRFAIIEVVTRMFVYTDQKRWDELLTEVFTATVDFDGGFGGDVTVRPAADIVGDWRTGLSDLDEVHHQAGNYLVDLDGDTAAVHADAIAVHVKNDAANGATRTFVGSYVIGAERTAAGWRVDRFHYHLKIIDGNADLT</sequence>
<reference evidence="2 3" key="1">
    <citation type="submission" date="2024-06" db="EMBL/GenBank/DDBJ databases">
        <title>The Natural Products Discovery Center: Release of the First 8490 Sequenced Strains for Exploring Actinobacteria Biosynthetic Diversity.</title>
        <authorList>
            <person name="Kalkreuter E."/>
            <person name="Kautsar S.A."/>
            <person name="Yang D."/>
            <person name="Bader C.D."/>
            <person name="Teijaro C.N."/>
            <person name="Fluegel L."/>
            <person name="Davis C.M."/>
            <person name="Simpson J.R."/>
            <person name="Lauterbach L."/>
            <person name="Steele A.D."/>
            <person name="Gui C."/>
            <person name="Meng S."/>
            <person name="Li G."/>
            <person name="Viehrig K."/>
            <person name="Ye F."/>
            <person name="Su P."/>
            <person name="Kiefer A.F."/>
            <person name="Nichols A."/>
            <person name="Cepeda A.J."/>
            <person name="Yan W."/>
            <person name="Fan B."/>
            <person name="Jiang Y."/>
            <person name="Adhikari A."/>
            <person name="Zheng C.-J."/>
            <person name="Schuster L."/>
            <person name="Cowan T.M."/>
            <person name="Smanski M.J."/>
            <person name="Chevrette M.G."/>
            <person name="De Carvalho L.P.S."/>
            <person name="Shen B."/>
        </authorList>
    </citation>
    <scope>NUCLEOTIDE SEQUENCE [LARGE SCALE GENOMIC DNA]</scope>
    <source>
        <strain evidence="2 3">NPDC050403</strain>
    </source>
</reference>
<organism evidence="2 3">
    <name type="scientific">Nocardia aurea</name>
    <dbReference type="NCBI Taxonomy" id="2144174"/>
    <lineage>
        <taxon>Bacteria</taxon>
        <taxon>Bacillati</taxon>
        <taxon>Actinomycetota</taxon>
        <taxon>Actinomycetes</taxon>
        <taxon>Mycobacteriales</taxon>
        <taxon>Nocardiaceae</taxon>
        <taxon>Nocardia</taxon>
    </lineage>
</organism>
<dbReference type="InterPro" id="IPR037401">
    <property type="entry name" value="SnoaL-like"/>
</dbReference>